<name>A0A1Y1VCL0_9FUNG</name>
<reference evidence="2 3" key="1">
    <citation type="submission" date="2016-08" db="EMBL/GenBank/DDBJ databases">
        <title>Genomes of anaerobic fungi encode conserved fungal cellulosomes for biomass hydrolysis.</title>
        <authorList>
            <consortium name="DOE Joint Genome Institute"/>
            <person name="Haitjema C.H."/>
            <person name="Gilmore S.P."/>
            <person name="Henske J.K."/>
            <person name="Solomon K.V."/>
            <person name="De Groot R."/>
            <person name="Kuo A."/>
            <person name="Mondo S.J."/>
            <person name="Salamov A.A."/>
            <person name="Labutti K."/>
            <person name="Zhao Z."/>
            <person name="Chiniquy J."/>
            <person name="Barry K."/>
            <person name="Brewer H.M."/>
            <person name="Purvine S.O."/>
            <person name="Wright A.T."/>
            <person name="Boxma B."/>
            <person name="Van Alen T."/>
            <person name="Hackstein J.H."/>
            <person name="Baker S.E."/>
            <person name="Grigoriev I.V."/>
            <person name="O'Malley M.A."/>
        </authorList>
    </citation>
    <scope>NUCLEOTIDE SEQUENCE [LARGE SCALE GENOMIC DNA]</scope>
    <source>
        <strain evidence="3">finn</strain>
    </source>
</reference>
<gene>
    <name evidence="2" type="ORF">BCR36DRAFT_351003</name>
</gene>
<organism evidence="2 3">
    <name type="scientific">Piromyces finnis</name>
    <dbReference type="NCBI Taxonomy" id="1754191"/>
    <lineage>
        <taxon>Eukaryota</taxon>
        <taxon>Fungi</taxon>
        <taxon>Fungi incertae sedis</taxon>
        <taxon>Chytridiomycota</taxon>
        <taxon>Chytridiomycota incertae sedis</taxon>
        <taxon>Neocallimastigomycetes</taxon>
        <taxon>Neocallimastigales</taxon>
        <taxon>Neocallimastigaceae</taxon>
        <taxon>Piromyces</taxon>
    </lineage>
</organism>
<dbReference type="Proteomes" id="UP000193719">
    <property type="component" value="Unassembled WGS sequence"/>
</dbReference>
<feature type="compositionally biased region" description="Polar residues" evidence="1">
    <location>
        <begin position="43"/>
        <end position="69"/>
    </location>
</feature>
<keyword evidence="3" id="KW-1185">Reference proteome</keyword>
<accession>A0A1Y1VCL0</accession>
<proteinExistence type="predicted"/>
<sequence>MLKGNTTIFINSKEDYRNSKNNNNIMLLDKDEISNEDSDVDCSINSGNKRNHNLQNHSSTTTINGNLTSSDNENGYEFDFINSNKNYLKKKNNKRDNSGENNSESTINDVDSISSLSTDLSSISVSITNDDDINLINEQDQLLSNYFFNLSSSNENENQKKINDVKDDETIKTDDFMLQKNNDLSSLDNTEPNDNTSINNSSVFLPLKSPLDNQGSCDFTNPEFNIFSSLHNTNPFLPIKPDFNINVSSLNTMPNINMNPINTPISFNSFIKENNNNNIINTEINPITNATNNINNFNNYQSFSNYNNYDMLNNDIFFQNFNEATSSNLLSPFCFNTNNTYKESLNNNFDIYSFIFNGIYPNNTFDLSTYNTKIGINPIENLNPNSSNITSSIPNQTLKIFPFNNNNNSLPNSQLNLINNDNRGINFEDNNNIPASIISLNKQNVPLSDKNLDLLSIVPYPQLLNVINKKSIENSNLIAPSSNLSSLNITEKNYNNILNSNACNINLTKECLSSVSLNCDIFKEEDQLSNKNNKNLNSDKMSVDDHSSNSITKKNYNNNENIINIENNNNKDIVALMDLCENTICNKKTPLSQPSSPLIFNNLELQFKNHNDNINMDQLCLFSFPEMNSSILDNENDSQNKAMSNLLKSKSLTPDIKDFPIINKESSLVTNSNKNNLYNNFNLRN</sequence>
<feature type="region of interest" description="Disordered" evidence="1">
    <location>
        <begin position="530"/>
        <end position="553"/>
    </location>
</feature>
<dbReference type="OrthoDB" id="10650129at2759"/>
<comment type="caution">
    <text evidence="2">The sequence shown here is derived from an EMBL/GenBank/DDBJ whole genome shotgun (WGS) entry which is preliminary data.</text>
</comment>
<evidence type="ECO:0000256" key="1">
    <source>
        <dbReference type="SAM" id="MobiDB-lite"/>
    </source>
</evidence>
<evidence type="ECO:0000313" key="3">
    <source>
        <dbReference type="Proteomes" id="UP000193719"/>
    </source>
</evidence>
<dbReference type="AlphaFoldDB" id="A0A1Y1VCL0"/>
<feature type="region of interest" description="Disordered" evidence="1">
    <location>
        <begin position="37"/>
        <end position="69"/>
    </location>
</feature>
<dbReference type="EMBL" id="MCFH01000018">
    <property type="protein sequence ID" value="ORX51379.1"/>
    <property type="molecule type" value="Genomic_DNA"/>
</dbReference>
<reference evidence="2 3" key="2">
    <citation type="submission" date="2016-08" db="EMBL/GenBank/DDBJ databases">
        <title>Pervasive Adenine N6-methylation of Active Genes in Fungi.</title>
        <authorList>
            <consortium name="DOE Joint Genome Institute"/>
            <person name="Mondo S.J."/>
            <person name="Dannebaum R.O."/>
            <person name="Kuo R.C."/>
            <person name="Labutti K."/>
            <person name="Haridas S."/>
            <person name="Kuo A."/>
            <person name="Salamov A."/>
            <person name="Ahrendt S.R."/>
            <person name="Lipzen A."/>
            <person name="Sullivan W."/>
            <person name="Andreopoulos W.B."/>
            <person name="Clum A."/>
            <person name="Lindquist E."/>
            <person name="Daum C."/>
            <person name="Ramamoorthy G.K."/>
            <person name="Gryganskyi A."/>
            <person name="Culley D."/>
            <person name="Magnuson J.K."/>
            <person name="James T.Y."/>
            <person name="O'Malley M.A."/>
            <person name="Stajich J.E."/>
            <person name="Spatafora J.W."/>
            <person name="Visel A."/>
            <person name="Grigoriev I.V."/>
        </authorList>
    </citation>
    <scope>NUCLEOTIDE SEQUENCE [LARGE SCALE GENOMIC DNA]</scope>
    <source>
        <strain evidence="3">finn</strain>
    </source>
</reference>
<evidence type="ECO:0000313" key="2">
    <source>
        <dbReference type="EMBL" id="ORX51379.1"/>
    </source>
</evidence>
<protein>
    <submittedName>
        <fullName evidence="2">Uncharacterized protein</fullName>
    </submittedName>
</protein>